<accession>A0A8S2ZU66</accession>
<evidence type="ECO:0000313" key="3">
    <source>
        <dbReference type="EMBL" id="CAF4886327.1"/>
    </source>
</evidence>
<evidence type="ECO:0000313" key="1">
    <source>
        <dbReference type="EMBL" id="CAF4506227.1"/>
    </source>
</evidence>
<dbReference type="Proteomes" id="UP000681720">
    <property type="component" value="Unassembled WGS sequence"/>
</dbReference>
<proteinExistence type="predicted"/>
<dbReference type="EMBL" id="CAJOBI010117423">
    <property type="protein sequence ID" value="CAF4661443.1"/>
    <property type="molecule type" value="Genomic_DNA"/>
</dbReference>
<dbReference type="EMBL" id="CAJOBJ010171959">
    <property type="protein sequence ID" value="CAF4886327.1"/>
    <property type="molecule type" value="Genomic_DNA"/>
</dbReference>
<dbReference type="EMBL" id="CAJOBH010078589">
    <property type="protein sequence ID" value="CAF4506227.1"/>
    <property type="molecule type" value="Genomic_DNA"/>
</dbReference>
<reference evidence="2" key="1">
    <citation type="submission" date="2021-02" db="EMBL/GenBank/DDBJ databases">
        <authorList>
            <person name="Nowell W R."/>
        </authorList>
    </citation>
    <scope>NUCLEOTIDE SEQUENCE</scope>
</reference>
<comment type="caution">
    <text evidence="2">The sequence shown here is derived from an EMBL/GenBank/DDBJ whole genome shotgun (WGS) entry which is preliminary data.</text>
</comment>
<feature type="non-terminal residue" evidence="2">
    <location>
        <position position="1"/>
    </location>
</feature>
<gene>
    <name evidence="1" type="ORF">BYL167_LOCUS36246</name>
    <name evidence="3" type="ORF">GIL414_LOCUS51106</name>
    <name evidence="2" type="ORF">SMN809_LOCUS41516</name>
</gene>
<organism evidence="2 4">
    <name type="scientific">Rotaria magnacalcarata</name>
    <dbReference type="NCBI Taxonomy" id="392030"/>
    <lineage>
        <taxon>Eukaryota</taxon>
        <taxon>Metazoa</taxon>
        <taxon>Spiralia</taxon>
        <taxon>Gnathifera</taxon>
        <taxon>Rotifera</taxon>
        <taxon>Eurotatoria</taxon>
        <taxon>Bdelloidea</taxon>
        <taxon>Philodinida</taxon>
        <taxon>Philodinidae</taxon>
        <taxon>Rotaria</taxon>
    </lineage>
</organism>
<evidence type="ECO:0000313" key="4">
    <source>
        <dbReference type="Proteomes" id="UP000676336"/>
    </source>
</evidence>
<dbReference type="Proteomes" id="UP000676336">
    <property type="component" value="Unassembled WGS sequence"/>
</dbReference>
<evidence type="ECO:0000313" key="2">
    <source>
        <dbReference type="EMBL" id="CAF4661443.1"/>
    </source>
</evidence>
<dbReference type="Proteomes" id="UP000681967">
    <property type="component" value="Unassembled WGS sequence"/>
</dbReference>
<name>A0A8S2ZU66_9BILA</name>
<feature type="non-terminal residue" evidence="2">
    <location>
        <position position="70"/>
    </location>
</feature>
<dbReference type="AlphaFoldDB" id="A0A8S2ZU66"/>
<protein>
    <submittedName>
        <fullName evidence="2">Uncharacterized protein</fullName>
    </submittedName>
</protein>
<sequence>LEEYENLKRLPDARQLAAQRLQNQQLAAAPMAQIPQLQQMYLEFLRSMSSDDQQNLDYSKILQYAYEFGL</sequence>